<dbReference type="EMBL" id="JACASE010000014">
    <property type="protein sequence ID" value="KAF6410737.1"/>
    <property type="molecule type" value="Genomic_DNA"/>
</dbReference>
<protein>
    <submittedName>
        <fullName evidence="2">Uncharacterized protein</fullName>
    </submittedName>
</protein>
<name>A0A7J8CIS5_ROUAE</name>
<keyword evidence="3" id="KW-1185">Reference proteome</keyword>
<feature type="region of interest" description="Disordered" evidence="1">
    <location>
        <begin position="229"/>
        <end position="255"/>
    </location>
</feature>
<evidence type="ECO:0000256" key="1">
    <source>
        <dbReference type="SAM" id="MobiDB-lite"/>
    </source>
</evidence>
<dbReference type="Proteomes" id="UP000593571">
    <property type="component" value="Unassembled WGS sequence"/>
</dbReference>
<feature type="region of interest" description="Disordered" evidence="1">
    <location>
        <begin position="1"/>
        <end position="99"/>
    </location>
</feature>
<sequence>MGGPNAHSSPQKPVPSRHFFGGAHRVTGQLLEARHPRPTDVTEFAVSIPPPPHTHTHGRAQKRPVGGDGTPAAPPDGKPGSSQLERRRRPRGGAAPTTDLTLLLGPFQSAGLVNHDANDGLPASSESSWLWVPVMTPARESRATSPRGGAHRTQSPGWASVTLAWEPTTVSSPSAPVLSLLLRPLRVRKGAGGEERERGEERVTAVGPLMHPSYLCSDDAGRTLVCSVRSSPGLRDPVPSSHLHPTRRCPRCSRG</sequence>
<accession>A0A7J8CIS5</accession>
<proteinExistence type="predicted"/>
<gene>
    <name evidence="2" type="ORF">HJG63_009178</name>
</gene>
<comment type="caution">
    <text evidence="2">The sequence shown here is derived from an EMBL/GenBank/DDBJ whole genome shotgun (WGS) entry which is preliminary data.</text>
</comment>
<dbReference type="AlphaFoldDB" id="A0A7J8CIS5"/>
<evidence type="ECO:0000313" key="3">
    <source>
        <dbReference type="Proteomes" id="UP000593571"/>
    </source>
</evidence>
<feature type="compositionally biased region" description="Basic residues" evidence="1">
    <location>
        <begin position="244"/>
        <end position="255"/>
    </location>
</feature>
<organism evidence="2 3">
    <name type="scientific">Rousettus aegyptiacus</name>
    <name type="common">Egyptian fruit bat</name>
    <name type="synonym">Pteropus aegyptiacus</name>
    <dbReference type="NCBI Taxonomy" id="9407"/>
    <lineage>
        <taxon>Eukaryota</taxon>
        <taxon>Metazoa</taxon>
        <taxon>Chordata</taxon>
        <taxon>Craniata</taxon>
        <taxon>Vertebrata</taxon>
        <taxon>Euteleostomi</taxon>
        <taxon>Mammalia</taxon>
        <taxon>Eutheria</taxon>
        <taxon>Laurasiatheria</taxon>
        <taxon>Chiroptera</taxon>
        <taxon>Yinpterochiroptera</taxon>
        <taxon>Pteropodoidea</taxon>
        <taxon>Pteropodidae</taxon>
        <taxon>Rousettinae</taxon>
        <taxon>Rousettus</taxon>
    </lineage>
</organism>
<evidence type="ECO:0000313" key="2">
    <source>
        <dbReference type="EMBL" id="KAF6410737.1"/>
    </source>
</evidence>
<reference evidence="2 3" key="1">
    <citation type="journal article" date="2020" name="Nature">
        <title>Six reference-quality genomes reveal evolution of bat adaptations.</title>
        <authorList>
            <person name="Jebb D."/>
            <person name="Huang Z."/>
            <person name="Pippel M."/>
            <person name="Hughes G.M."/>
            <person name="Lavrichenko K."/>
            <person name="Devanna P."/>
            <person name="Winkler S."/>
            <person name="Jermiin L.S."/>
            <person name="Skirmuntt E.C."/>
            <person name="Katzourakis A."/>
            <person name="Burkitt-Gray L."/>
            <person name="Ray D.A."/>
            <person name="Sullivan K.A.M."/>
            <person name="Roscito J.G."/>
            <person name="Kirilenko B.M."/>
            <person name="Davalos L.M."/>
            <person name="Corthals A.P."/>
            <person name="Power M.L."/>
            <person name="Jones G."/>
            <person name="Ransome R.D."/>
            <person name="Dechmann D.K.N."/>
            <person name="Locatelli A.G."/>
            <person name="Puechmaille S.J."/>
            <person name="Fedrigo O."/>
            <person name="Jarvis E.D."/>
            <person name="Hiller M."/>
            <person name="Vernes S.C."/>
            <person name="Myers E.W."/>
            <person name="Teeling E.C."/>
        </authorList>
    </citation>
    <scope>NUCLEOTIDE SEQUENCE [LARGE SCALE GENOMIC DNA]</scope>
    <source>
        <strain evidence="2">MRouAeg1</strain>
        <tissue evidence="2">Muscle</tissue>
    </source>
</reference>
<feature type="compositionally biased region" description="Polar residues" evidence="1">
    <location>
        <begin position="1"/>
        <end position="11"/>
    </location>
</feature>